<proteinExistence type="predicted"/>
<evidence type="ECO:0000313" key="2">
    <source>
        <dbReference type="Proteomes" id="UP000594707"/>
    </source>
</evidence>
<dbReference type="RefSeq" id="WP_196381016.1">
    <property type="nucleotide sequence ID" value="NZ_CP060705.1"/>
</dbReference>
<sequence length="146" mass="16778">MFRGLFVTTLIRCKTVGGGVALPLKYLATKQIFFKELHMYTYLLGLCDEVRPISRIDKKTGEVSSSIDVTITFESRDQHGYLVKSTETINYDFSLKPKFDSVKGKYIAVPYRFLNTRNGAYMFPDETLSFQVFNENPFLKETKSSK</sequence>
<gene>
    <name evidence="1" type="ORF">CVT08_01915</name>
</gene>
<evidence type="ECO:0000313" key="1">
    <source>
        <dbReference type="EMBL" id="QPH96071.1"/>
    </source>
</evidence>
<dbReference type="AlphaFoldDB" id="A0A7S9RQH2"/>
<name>A0A7S9RQH2_9BACT</name>
<accession>A0A7S9RQH2</accession>
<dbReference type="EMBL" id="CP060705">
    <property type="protein sequence ID" value="QPH96071.1"/>
    <property type="molecule type" value="Genomic_DNA"/>
</dbReference>
<dbReference type="Proteomes" id="UP000594707">
    <property type="component" value="Chromosome"/>
</dbReference>
<organism evidence="1 2">
    <name type="scientific">Campylobacter concisus</name>
    <dbReference type="NCBI Taxonomy" id="199"/>
    <lineage>
        <taxon>Bacteria</taxon>
        <taxon>Pseudomonadati</taxon>
        <taxon>Campylobacterota</taxon>
        <taxon>Epsilonproteobacteria</taxon>
        <taxon>Campylobacterales</taxon>
        <taxon>Campylobacteraceae</taxon>
        <taxon>Campylobacter</taxon>
    </lineage>
</organism>
<protein>
    <submittedName>
        <fullName evidence="1">Uncharacterized protein</fullName>
    </submittedName>
</protein>
<reference evidence="1 2" key="1">
    <citation type="journal article" date="2018" name="Emerg. Microbes Infect.">
        <title>Genomic analysis of oral Campylobacter concisus strains identified a potential bacterial molecular marker associated with active Crohn's disease.</title>
        <authorList>
            <person name="Liu F."/>
            <person name="Ma R."/>
            <person name="Tay C.Y.A."/>
            <person name="Octavia S."/>
            <person name="Lan R."/>
            <person name="Chung H.K.L."/>
            <person name="Riordan S.M."/>
            <person name="Grimm M.C."/>
            <person name="Leong R.W."/>
            <person name="Tanaka M.M."/>
            <person name="Connor S."/>
            <person name="Zhang L."/>
        </authorList>
    </citation>
    <scope>NUCLEOTIDE SEQUENCE [LARGE SCALE GENOMIC DNA]</scope>
    <source>
        <strain evidence="1 2">P13UCO-S1</strain>
    </source>
</reference>